<dbReference type="InterPro" id="IPR027904">
    <property type="entry name" value="DUF4587"/>
</dbReference>
<dbReference type="GeneTree" id="ENSGT00940000168169"/>
<reference evidence="3 5" key="3">
    <citation type="journal article" date="2014" name="Nature">
        <title>Elephant shark genome provides unique insights into gnathostome evolution.</title>
        <authorList>
            <consortium name="International Elephant Shark Genome Sequencing Consortium"/>
            <person name="Venkatesh B."/>
            <person name="Lee A.P."/>
            <person name="Ravi V."/>
            <person name="Maurya A.K."/>
            <person name="Lian M.M."/>
            <person name="Swann J.B."/>
            <person name="Ohta Y."/>
            <person name="Flajnik M.F."/>
            <person name="Sutoh Y."/>
            <person name="Kasahara M."/>
            <person name="Hoon S."/>
            <person name="Gangu V."/>
            <person name="Roy S.W."/>
            <person name="Irimia M."/>
            <person name="Korzh V."/>
            <person name="Kondrychyn I."/>
            <person name="Lim Z.W."/>
            <person name="Tay B.H."/>
            <person name="Tohari S."/>
            <person name="Kong K.W."/>
            <person name="Ho S."/>
            <person name="Lorente-Galdos B."/>
            <person name="Quilez J."/>
            <person name="Marques-Bonet T."/>
            <person name="Raney B.J."/>
            <person name="Ingham P.W."/>
            <person name="Tay A."/>
            <person name="Hillier L.W."/>
            <person name="Minx P."/>
            <person name="Boehm T."/>
            <person name="Wilson R.K."/>
            <person name="Brenner S."/>
            <person name="Warren W.C."/>
        </authorList>
    </citation>
    <scope>NUCLEOTIDE SEQUENCE</scope>
    <source>
        <tissue evidence="3">Kidney</tissue>
    </source>
</reference>
<dbReference type="RefSeq" id="XP_007905540.1">
    <property type="nucleotide sequence ID" value="XM_007907349.2"/>
</dbReference>
<dbReference type="PANTHER" id="PTHR28604:SF1">
    <property type="entry name" value="PROLINE-RICH PROTEIN 29"/>
    <property type="match status" value="1"/>
</dbReference>
<organism evidence="3">
    <name type="scientific">Callorhinchus milii</name>
    <name type="common">Ghost shark</name>
    <dbReference type="NCBI Taxonomy" id="7868"/>
    <lineage>
        <taxon>Eukaryota</taxon>
        <taxon>Metazoa</taxon>
        <taxon>Chordata</taxon>
        <taxon>Craniata</taxon>
        <taxon>Vertebrata</taxon>
        <taxon>Chondrichthyes</taxon>
        <taxon>Holocephali</taxon>
        <taxon>Chimaeriformes</taxon>
        <taxon>Callorhinchidae</taxon>
        <taxon>Callorhinchus</taxon>
    </lineage>
</organism>
<keyword evidence="5" id="KW-1185">Reference proteome</keyword>
<evidence type="ECO:0000313" key="5">
    <source>
        <dbReference type="Proteomes" id="UP000314986"/>
    </source>
</evidence>
<name>V9L7X2_CALMI</name>
<dbReference type="PANTHER" id="PTHR28604">
    <property type="match status" value="1"/>
</dbReference>
<dbReference type="AlphaFoldDB" id="V9L7X2"/>
<dbReference type="Proteomes" id="UP000314986">
    <property type="component" value="Unassembled WGS sequence"/>
</dbReference>
<dbReference type="OMA" id="QVIMNNI"/>
<accession>V9L7X2</accession>
<reference evidence="4" key="4">
    <citation type="submission" date="2025-05" db="UniProtKB">
        <authorList>
            <consortium name="Ensembl"/>
        </authorList>
    </citation>
    <scope>IDENTIFICATION</scope>
</reference>
<feature type="domain" description="DUF4587" evidence="2">
    <location>
        <begin position="56"/>
        <end position="122"/>
    </location>
</feature>
<sequence length="195" mass="21475">MYFGGAGRNGVYSTQLWNPEAPRVEIIQQQVPQQASIIIQELSGLQAPVSHFATVRNGHVKEDLVELMMIQNAQMHQVIMNNITMTALSSFGHSPQSQPATQNIGPLREEVNEPDTIYHHHYEAWPFPAFPSWPRLSAQPETQQPGIRHITSDPSPNAQKDIQAPFRAVPPPPPPSATGTVGADVPPASEYYDVA</sequence>
<proteinExistence type="evidence at transcript level"/>
<evidence type="ECO:0000259" key="2">
    <source>
        <dbReference type="Pfam" id="PF15248"/>
    </source>
</evidence>
<dbReference type="Pfam" id="PF15248">
    <property type="entry name" value="DUF4587"/>
    <property type="match status" value="1"/>
</dbReference>
<evidence type="ECO:0000313" key="4">
    <source>
        <dbReference type="Ensembl" id="ENSCMIP00000018357.1"/>
    </source>
</evidence>
<dbReference type="InterPro" id="IPR038915">
    <property type="entry name" value="PRR29-like"/>
</dbReference>
<protein>
    <recommendedName>
        <fullName evidence="2">DUF4587 domain-containing protein</fullName>
    </recommendedName>
</protein>
<evidence type="ECO:0000256" key="1">
    <source>
        <dbReference type="SAM" id="MobiDB-lite"/>
    </source>
</evidence>
<dbReference type="EMBL" id="JW875420">
    <property type="protein sequence ID" value="AFP07937.1"/>
    <property type="molecule type" value="mRNA"/>
</dbReference>
<reference evidence="5" key="1">
    <citation type="journal article" date="2006" name="Science">
        <title>Ancient noncoding elements conserved in the human genome.</title>
        <authorList>
            <person name="Venkatesh B."/>
            <person name="Kirkness E.F."/>
            <person name="Loh Y.H."/>
            <person name="Halpern A.L."/>
            <person name="Lee A.P."/>
            <person name="Johnson J."/>
            <person name="Dandona N."/>
            <person name="Viswanathan L.D."/>
            <person name="Tay A."/>
            <person name="Venter J.C."/>
            <person name="Strausberg R.L."/>
            <person name="Brenner S."/>
        </authorList>
    </citation>
    <scope>NUCLEOTIDE SEQUENCE [LARGE SCALE GENOMIC DNA]</scope>
</reference>
<dbReference type="KEGG" id="cmk:103187717"/>
<dbReference type="OrthoDB" id="8962708at2759"/>
<dbReference type="GeneID" id="103187717"/>
<feature type="region of interest" description="Disordered" evidence="1">
    <location>
        <begin position="135"/>
        <end position="195"/>
    </location>
</feature>
<reference evidence="5" key="2">
    <citation type="journal article" date="2007" name="PLoS Biol.">
        <title>Survey sequencing and comparative analysis of the elephant shark (Callorhinchus milii) genome.</title>
        <authorList>
            <person name="Venkatesh B."/>
            <person name="Kirkness E.F."/>
            <person name="Loh Y.H."/>
            <person name="Halpern A.L."/>
            <person name="Lee A.P."/>
            <person name="Johnson J."/>
            <person name="Dandona N."/>
            <person name="Viswanathan L.D."/>
            <person name="Tay A."/>
            <person name="Venter J.C."/>
            <person name="Strausberg R.L."/>
            <person name="Brenner S."/>
        </authorList>
    </citation>
    <scope>NUCLEOTIDE SEQUENCE [LARGE SCALE GENOMIC DNA]</scope>
</reference>
<dbReference type="Ensembl" id="ENSCMIT00000018704.1">
    <property type="protein sequence ID" value="ENSCMIP00000018357.1"/>
    <property type="gene ID" value="ENSCMIG00000008647.1"/>
</dbReference>
<gene>
    <name evidence="4" type="primary">LOC103187717</name>
</gene>
<evidence type="ECO:0000313" key="3">
    <source>
        <dbReference type="EMBL" id="AFP07937.1"/>
    </source>
</evidence>